<evidence type="ECO:0000313" key="1">
    <source>
        <dbReference type="EMBL" id="OMP11654.1"/>
    </source>
</evidence>
<sequence>MEKELFENNKEKTEKLSRSDFQCLNEAVRAVGEEIPLHLKPIAIKMEEACGKIVTWPGYQSILILVCAAIYEMENCKRIELLEWERLVTWAATYNMAKEISVFKLQFFETHLKKILKAYCAYKFYTKERVQDLKAELEMMEDCRTAKDFFDGNCLSHGLFPAAANEMELCKRVEQLDWERLLMWGAVYNNAKGVTGFQLQFFETHLKRILKAYCDYIEKDQEFKAKLEEIAKEYFQGNCSLSTWYSQPGA</sequence>
<dbReference type="PANTHER" id="PTHR35021:SF8">
    <property type="entry name" value="FIBER PROTEIN FB17"/>
    <property type="match status" value="1"/>
</dbReference>
<dbReference type="OrthoDB" id="982976at2759"/>
<dbReference type="EMBL" id="AWWV01001052">
    <property type="protein sequence ID" value="OMP11654.1"/>
    <property type="molecule type" value="Genomic_DNA"/>
</dbReference>
<accession>A0A1R3KX16</accession>
<reference evidence="1 2" key="1">
    <citation type="submission" date="2013-09" db="EMBL/GenBank/DDBJ databases">
        <title>Corchorus capsularis genome sequencing.</title>
        <authorList>
            <person name="Alam M."/>
            <person name="Haque M.S."/>
            <person name="Islam M.S."/>
            <person name="Emdad E.M."/>
            <person name="Islam M.M."/>
            <person name="Ahmed B."/>
            <person name="Halim A."/>
            <person name="Hossen Q.M.M."/>
            <person name="Hossain M.Z."/>
            <person name="Ahmed R."/>
            <person name="Khan M.M."/>
            <person name="Islam R."/>
            <person name="Rashid M.M."/>
            <person name="Khan S.A."/>
            <person name="Rahman M.S."/>
            <person name="Alam M."/>
        </authorList>
    </citation>
    <scope>NUCLEOTIDE SEQUENCE [LARGE SCALE GENOMIC DNA]</scope>
    <source>
        <strain evidence="2">cv. CVL-1</strain>
        <tissue evidence="1">Whole seedling</tissue>
    </source>
</reference>
<dbReference type="AlphaFoldDB" id="A0A1R3KX16"/>
<dbReference type="Proteomes" id="UP000188268">
    <property type="component" value="Unassembled WGS sequence"/>
</dbReference>
<gene>
    <name evidence="1" type="ORF">CCACVL1_00360</name>
</gene>
<evidence type="ECO:0000313" key="2">
    <source>
        <dbReference type="Proteomes" id="UP000188268"/>
    </source>
</evidence>
<proteinExistence type="predicted"/>
<dbReference type="PANTHER" id="PTHR35021">
    <property type="match status" value="1"/>
</dbReference>
<keyword evidence="2" id="KW-1185">Reference proteome</keyword>
<protein>
    <submittedName>
        <fullName evidence="1">Uncharacterized protein</fullName>
    </submittedName>
</protein>
<organism evidence="1 2">
    <name type="scientific">Corchorus capsularis</name>
    <name type="common">Jute</name>
    <dbReference type="NCBI Taxonomy" id="210143"/>
    <lineage>
        <taxon>Eukaryota</taxon>
        <taxon>Viridiplantae</taxon>
        <taxon>Streptophyta</taxon>
        <taxon>Embryophyta</taxon>
        <taxon>Tracheophyta</taxon>
        <taxon>Spermatophyta</taxon>
        <taxon>Magnoliopsida</taxon>
        <taxon>eudicotyledons</taxon>
        <taxon>Gunneridae</taxon>
        <taxon>Pentapetalae</taxon>
        <taxon>rosids</taxon>
        <taxon>malvids</taxon>
        <taxon>Malvales</taxon>
        <taxon>Malvaceae</taxon>
        <taxon>Grewioideae</taxon>
        <taxon>Apeibeae</taxon>
        <taxon>Corchorus</taxon>
    </lineage>
</organism>
<name>A0A1R3KX16_COCAP</name>
<dbReference type="Gramene" id="OMP11654">
    <property type="protein sequence ID" value="OMP11654"/>
    <property type="gene ID" value="CCACVL1_00360"/>
</dbReference>
<comment type="caution">
    <text evidence="1">The sequence shown here is derived from an EMBL/GenBank/DDBJ whole genome shotgun (WGS) entry which is preliminary data.</text>
</comment>